<feature type="domain" description="Lipase maturation factor 1/2 N-terminal" evidence="9">
    <location>
        <begin position="199"/>
        <end position="377"/>
    </location>
</feature>
<feature type="domain" description="Lipase maturation factor 1/2 C-terminal" evidence="10">
    <location>
        <begin position="466"/>
        <end position="612"/>
    </location>
</feature>
<keyword evidence="12" id="KW-1185">Reference proteome</keyword>
<feature type="region of interest" description="Disordered" evidence="7">
    <location>
        <begin position="1"/>
        <end position="25"/>
    </location>
</feature>
<accession>A0A448Z592</accession>
<dbReference type="PANTHER" id="PTHR14463">
    <property type="entry name" value="LIPASE MATURATION FACTOR"/>
    <property type="match status" value="1"/>
</dbReference>
<evidence type="ECO:0000259" key="10">
    <source>
        <dbReference type="Pfam" id="PF25179"/>
    </source>
</evidence>
<evidence type="ECO:0000256" key="4">
    <source>
        <dbReference type="ARBA" id="ARBA00022824"/>
    </source>
</evidence>
<dbReference type="GO" id="GO:0005789">
    <property type="term" value="C:endoplasmic reticulum membrane"/>
    <property type="evidence" value="ECO:0007669"/>
    <property type="project" value="UniProtKB-SubCell"/>
</dbReference>
<evidence type="ECO:0000256" key="5">
    <source>
        <dbReference type="ARBA" id="ARBA00022989"/>
    </source>
</evidence>
<evidence type="ECO:0000256" key="6">
    <source>
        <dbReference type="ARBA" id="ARBA00023136"/>
    </source>
</evidence>
<keyword evidence="5 8" id="KW-1133">Transmembrane helix</keyword>
<feature type="transmembrane region" description="Helical" evidence="8">
    <location>
        <begin position="165"/>
        <end position="186"/>
    </location>
</feature>
<evidence type="ECO:0000313" key="11">
    <source>
        <dbReference type="EMBL" id="VEU37182.1"/>
    </source>
</evidence>
<keyword evidence="6 8" id="KW-0472">Membrane</keyword>
<name>A0A448Z592_9STRA</name>
<evidence type="ECO:0000256" key="7">
    <source>
        <dbReference type="SAM" id="MobiDB-lite"/>
    </source>
</evidence>
<dbReference type="InterPro" id="IPR057434">
    <property type="entry name" value="LMF1/2_N"/>
</dbReference>
<dbReference type="GO" id="GO:0051604">
    <property type="term" value="P:protein maturation"/>
    <property type="evidence" value="ECO:0007669"/>
    <property type="project" value="InterPro"/>
</dbReference>
<evidence type="ECO:0000256" key="1">
    <source>
        <dbReference type="ARBA" id="ARBA00004477"/>
    </source>
</evidence>
<dbReference type="OrthoDB" id="434126at2759"/>
<protein>
    <recommendedName>
        <fullName evidence="13">Lipase maturation factor</fullName>
    </recommendedName>
</protein>
<dbReference type="EMBL" id="CAACVS010000115">
    <property type="protein sequence ID" value="VEU37182.1"/>
    <property type="molecule type" value="Genomic_DNA"/>
</dbReference>
<comment type="similarity">
    <text evidence="2">Belongs to the lipase maturation factor family.</text>
</comment>
<organism evidence="11 12">
    <name type="scientific">Pseudo-nitzschia multistriata</name>
    <dbReference type="NCBI Taxonomy" id="183589"/>
    <lineage>
        <taxon>Eukaryota</taxon>
        <taxon>Sar</taxon>
        <taxon>Stramenopiles</taxon>
        <taxon>Ochrophyta</taxon>
        <taxon>Bacillariophyta</taxon>
        <taxon>Bacillariophyceae</taxon>
        <taxon>Bacillariophycidae</taxon>
        <taxon>Bacillariales</taxon>
        <taxon>Bacillariaceae</taxon>
        <taxon>Pseudo-nitzschia</taxon>
    </lineage>
</organism>
<sequence length="665" mass="75705">MADRNKESSSNTAASDAAGETYASRSDIVEEPLVILSDSDINDNNQSKSTSTVTHAGLSYAVSGRLVLGLLGCMYFLAFYGAYQQWEGLMGSHGLNPVYSYLETQRKKTYGCTINPKSLLKLENYYSVEQFSNCLKGFVDHPSLFWFFEHSDRAMRTLVLSGMTLSALCILGSTSMALMVALWLSYFSIVTSAEMSSFYAYGWESQLLETGFLAIFLCQNWLLPHRLAASDQPAAQPEASPLVWYLFRWLCFRISIGAGMIKIRGDSCWTQKTCLLYHFETQPIPSPLSFVFHFLPQFVLKRAVDLDLFVQVYTSWFVLLPTTNVAPSSLWSKASLVLVRLGGWIQAGFMINIALSGNMSMLNHLTIIPALACLDDNCYPVWIRRRFSGLTAHNNKTAEIGMKDDDTVDISTESLQSHRWRWTSFRLWIDVGLFMMILVLSKPTVENLLQLNSRQAMNASFDSFRLVNTYGAFGSVGKQRFEPIVSIAYKINQAGDDGKEPLEWIEIEFPCKPGSIHRRPCFCAPYHYRLDWNIWFIGFPPHDYYLNRREKWLYILLLKILGMEGSKQPTTKTKPTPPWLNLLDPVSVELLKQRGPPLYAKVDMYHYEMAAPLWKIASEYFNGVFSDSSKDGGYKIQWWNRYFKENLVPVVTVDGKRDQLYLASA</sequence>
<dbReference type="InterPro" id="IPR009613">
    <property type="entry name" value="LMF"/>
</dbReference>
<dbReference type="Pfam" id="PF25179">
    <property type="entry name" value="LMF1_C"/>
    <property type="match status" value="1"/>
</dbReference>
<keyword evidence="3 8" id="KW-0812">Transmembrane</keyword>
<evidence type="ECO:0000313" key="12">
    <source>
        <dbReference type="Proteomes" id="UP000291116"/>
    </source>
</evidence>
<evidence type="ECO:0000256" key="2">
    <source>
        <dbReference type="ARBA" id="ARBA00005512"/>
    </source>
</evidence>
<keyword evidence="4" id="KW-0256">Endoplasmic reticulum</keyword>
<evidence type="ECO:0000256" key="3">
    <source>
        <dbReference type="ARBA" id="ARBA00022692"/>
    </source>
</evidence>
<dbReference type="InterPro" id="IPR057433">
    <property type="entry name" value="LMF1/2_C"/>
</dbReference>
<dbReference type="Pfam" id="PF06762">
    <property type="entry name" value="LMF1"/>
    <property type="match status" value="1"/>
</dbReference>
<comment type="subcellular location">
    <subcellularLocation>
        <location evidence="1">Endoplasmic reticulum membrane</location>
        <topology evidence="1">Multi-pass membrane protein</topology>
    </subcellularLocation>
</comment>
<evidence type="ECO:0000259" key="9">
    <source>
        <dbReference type="Pfam" id="PF06762"/>
    </source>
</evidence>
<dbReference type="Proteomes" id="UP000291116">
    <property type="component" value="Unassembled WGS sequence"/>
</dbReference>
<dbReference type="AlphaFoldDB" id="A0A448Z592"/>
<gene>
    <name evidence="11" type="ORF">PSNMU_V1.4_AUG-EV-PASAV3_0038790</name>
</gene>
<proteinExistence type="inferred from homology"/>
<dbReference type="PANTHER" id="PTHR14463:SF10">
    <property type="entry name" value="LIPASE MATURATION FACTOR 1"/>
    <property type="match status" value="1"/>
</dbReference>
<reference evidence="11 12" key="1">
    <citation type="submission" date="2019-01" db="EMBL/GenBank/DDBJ databases">
        <authorList>
            <person name="Ferrante I. M."/>
        </authorList>
    </citation>
    <scope>NUCLEOTIDE SEQUENCE [LARGE SCALE GENOMIC DNA]</scope>
    <source>
        <strain evidence="11 12">B856</strain>
    </source>
</reference>
<evidence type="ECO:0008006" key="13">
    <source>
        <dbReference type="Google" id="ProtNLM"/>
    </source>
</evidence>
<feature type="transmembrane region" description="Helical" evidence="8">
    <location>
        <begin position="66"/>
        <end position="83"/>
    </location>
</feature>
<evidence type="ECO:0000256" key="8">
    <source>
        <dbReference type="SAM" id="Phobius"/>
    </source>
</evidence>